<keyword evidence="3" id="KW-1185">Reference proteome</keyword>
<dbReference type="EMBL" id="PYWC01000001">
    <property type="protein sequence ID" value="PWW80823.1"/>
    <property type="molecule type" value="Genomic_DNA"/>
</dbReference>
<sequence>MARMSQVPRARSKTFTHSGGPDIAYLPLSTLAPTTEQGEEGKHHDPASGPSGSEPGTKTSGPFRVKNRKIIVMKRGSWDITVSYRVRVARDPAVYCTLEGSKWCASTACPTPSPIKNKLKGRSGNQSLCRKKSEGRYSFPHSFIQTLDRINGSHDRTATAIRRGGGERDKAEAGQGRAVEVTRGLYGTIRAYPPQERDQVRANEPTRKEKTWAVNRTMEYGLVDNYYHNNNSYEL</sequence>
<accession>A0A317T2A7</accession>
<protein>
    <submittedName>
        <fullName evidence="2">Uncharacterized protein</fullName>
    </submittedName>
</protein>
<dbReference type="AlphaFoldDB" id="A0A317T2A7"/>
<evidence type="ECO:0000256" key="1">
    <source>
        <dbReference type="SAM" id="MobiDB-lite"/>
    </source>
</evidence>
<comment type="caution">
    <text evidence="2">The sequence shown here is derived from an EMBL/GenBank/DDBJ whole genome shotgun (WGS) entry which is preliminary data.</text>
</comment>
<dbReference type="Proteomes" id="UP000246991">
    <property type="component" value="Unassembled WGS sequence"/>
</dbReference>
<evidence type="ECO:0000313" key="3">
    <source>
        <dbReference type="Proteomes" id="UP000246991"/>
    </source>
</evidence>
<feature type="region of interest" description="Disordered" evidence="1">
    <location>
        <begin position="1"/>
        <end position="65"/>
    </location>
</feature>
<reference evidence="2 3" key="1">
    <citation type="submission" date="2018-03" db="EMBL/GenBank/DDBJ databases">
        <title>Genomes of Pezizomycetes fungi and the evolution of truffles.</title>
        <authorList>
            <person name="Murat C."/>
            <person name="Payen T."/>
            <person name="Noel B."/>
            <person name="Kuo A."/>
            <person name="Martin F.M."/>
        </authorList>
    </citation>
    <scope>NUCLEOTIDE SEQUENCE [LARGE SCALE GENOMIC DNA]</scope>
    <source>
        <strain evidence="2">091103-1</strain>
    </source>
</reference>
<evidence type="ECO:0000313" key="2">
    <source>
        <dbReference type="EMBL" id="PWW80823.1"/>
    </source>
</evidence>
<gene>
    <name evidence="2" type="ORF">C7212DRAFT_340948</name>
</gene>
<organism evidence="2 3">
    <name type="scientific">Tuber magnatum</name>
    <name type="common">white Piedmont truffle</name>
    <dbReference type="NCBI Taxonomy" id="42249"/>
    <lineage>
        <taxon>Eukaryota</taxon>
        <taxon>Fungi</taxon>
        <taxon>Dikarya</taxon>
        <taxon>Ascomycota</taxon>
        <taxon>Pezizomycotina</taxon>
        <taxon>Pezizomycetes</taxon>
        <taxon>Pezizales</taxon>
        <taxon>Tuberaceae</taxon>
        <taxon>Tuber</taxon>
    </lineage>
</organism>
<proteinExistence type="predicted"/>
<name>A0A317T2A7_9PEZI</name>
<feature type="compositionally biased region" description="Polar residues" evidence="1">
    <location>
        <begin position="50"/>
        <end position="60"/>
    </location>
</feature>